<protein>
    <submittedName>
        <fullName evidence="1">Hemerythrin domain-containing protein</fullName>
    </submittedName>
</protein>
<dbReference type="KEGG" id="kuy:FY550_03775"/>
<dbReference type="Proteomes" id="UP000322553">
    <property type="component" value="Chromosome"/>
</dbReference>
<gene>
    <name evidence="1" type="ORF">FY550_03775</name>
</gene>
<sequence length="147" mass="17302">MSTIFDEIRKDHDTQRTLLDLLVKTHGDSEGREELFQRVKTALQTHEAAEERYFYNPLMEYDTAIGKSRHGIAEHHEMDEVIEQMENTDFSSPAWIGYAKKLQEMALHHFEDEEKHFFISAGQKLSDEQKSQLGSEYRSEMDRLNNH</sequence>
<proteinExistence type="predicted"/>
<dbReference type="PANTHER" id="PTHR35585">
    <property type="entry name" value="HHE DOMAIN PROTEIN (AFU_ORTHOLOGUE AFUA_4G00730)"/>
    <property type="match status" value="1"/>
</dbReference>
<organism evidence="1 2">
    <name type="scientific">Kushneria phosphatilytica</name>
    <dbReference type="NCBI Taxonomy" id="657387"/>
    <lineage>
        <taxon>Bacteria</taxon>
        <taxon>Pseudomonadati</taxon>
        <taxon>Pseudomonadota</taxon>
        <taxon>Gammaproteobacteria</taxon>
        <taxon>Oceanospirillales</taxon>
        <taxon>Halomonadaceae</taxon>
        <taxon>Kushneria</taxon>
    </lineage>
</organism>
<dbReference type="Pfam" id="PF01814">
    <property type="entry name" value="Hemerythrin"/>
    <property type="match status" value="1"/>
</dbReference>
<dbReference type="PANTHER" id="PTHR35585:SF1">
    <property type="entry name" value="HHE DOMAIN PROTEIN (AFU_ORTHOLOGUE AFUA_4G00730)"/>
    <property type="match status" value="1"/>
</dbReference>
<reference evidence="1 2" key="1">
    <citation type="submission" date="2019-08" db="EMBL/GenBank/DDBJ databases">
        <title>Complete genome sequence of Kushneria sp. YCWA18, a halophilic phosphate-solubilizing bacterium isolated from Daqiao saltern in China.</title>
        <authorList>
            <person name="Du G.-X."/>
            <person name="Qu L.-Y."/>
        </authorList>
    </citation>
    <scope>NUCLEOTIDE SEQUENCE [LARGE SCALE GENOMIC DNA]</scope>
    <source>
        <strain evidence="1 2">YCWA18</strain>
    </source>
</reference>
<dbReference type="AlphaFoldDB" id="A0A1S1P1M1"/>
<evidence type="ECO:0000313" key="2">
    <source>
        <dbReference type="Proteomes" id="UP000322553"/>
    </source>
</evidence>
<name>A0A1S1P1M1_9GAMM</name>
<dbReference type="OrthoDB" id="5523420at2"/>
<accession>A0A1S1P1M1</accession>
<evidence type="ECO:0000313" key="1">
    <source>
        <dbReference type="EMBL" id="QEL12706.1"/>
    </source>
</evidence>
<dbReference type="EMBL" id="CP043420">
    <property type="protein sequence ID" value="QEL12706.1"/>
    <property type="molecule type" value="Genomic_DNA"/>
</dbReference>
<keyword evidence="2" id="KW-1185">Reference proteome</keyword>
<dbReference type="Gene3D" id="1.20.120.520">
    <property type="entry name" value="nmb1532 protein domain like"/>
    <property type="match status" value="1"/>
</dbReference>
<dbReference type="InterPro" id="IPR012312">
    <property type="entry name" value="Hemerythrin-like"/>
</dbReference>